<evidence type="ECO:0000259" key="1">
    <source>
        <dbReference type="PROSITE" id="PS51201"/>
    </source>
</evidence>
<feature type="domain" description="RCK N-terminal" evidence="1">
    <location>
        <begin position="9"/>
        <end position="125"/>
    </location>
</feature>
<dbReference type="Pfam" id="PF02254">
    <property type="entry name" value="TrkA_N"/>
    <property type="match status" value="1"/>
</dbReference>
<dbReference type="InterPro" id="IPR036291">
    <property type="entry name" value="NAD(P)-bd_dom_sf"/>
</dbReference>
<dbReference type="InterPro" id="IPR006037">
    <property type="entry name" value="RCK_C"/>
</dbReference>
<dbReference type="Gene3D" id="3.40.50.720">
    <property type="entry name" value="NAD(P)-binding Rossmann-like Domain"/>
    <property type="match status" value="1"/>
</dbReference>
<dbReference type="SUPFAM" id="SSF116726">
    <property type="entry name" value="TrkA C-terminal domain-like"/>
    <property type="match status" value="1"/>
</dbReference>
<dbReference type="InterPro" id="IPR003148">
    <property type="entry name" value="RCK_N"/>
</dbReference>
<sequence length="228" mass="25115">MFGKAQGKKTLYGIVGIGRFGRALAEELAESGSELIVMDWNEDKVREMREFTENAYVVKSLNKKSLQETGIQNCDVAVVCIGEQIDTSILTVLNLVALGVPKVIAKATSAEHGIILEKLGAEVVYPERDMAVRLASRLETARELDIIQLSEKINISKMQAPEQIIDKTVVAVNLRSKFGLNIIAIENNGTVLESIHPNYIFQKGDILFLVGSKDGLLEMNQWAATQKV</sequence>
<dbReference type="AlphaFoldDB" id="A0A9D1GUK2"/>
<dbReference type="Pfam" id="PF02080">
    <property type="entry name" value="TrkA_C"/>
    <property type="match status" value="1"/>
</dbReference>
<dbReference type="InterPro" id="IPR036721">
    <property type="entry name" value="RCK_C_sf"/>
</dbReference>
<proteinExistence type="predicted"/>
<evidence type="ECO:0000313" key="4">
    <source>
        <dbReference type="Proteomes" id="UP000824136"/>
    </source>
</evidence>
<name>A0A9D1GUK2_9FIRM</name>
<reference evidence="3" key="1">
    <citation type="submission" date="2020-10" db="EMBL/GenBank/DDBJ databases">
        <authorList>
            <person name="Gilroy R."/>
        </authorList>
    </citation>
    <scope>NUCLEOTIDE SEQUENCE</scope>
    <source>
        <strain evidence="3">CHK33-4379</strain>
    </source>
</reference>
<protein>
    <submittedName>
        <fullName evidence="3">TrkA family potassium uptake protein</fullName>
    </submittedName>
</protein>
<dbReference type="GO" id="GO:0008324">
    <property type="term" value="F:monoatomic cation transmembrane transporter activity"/>
    <property type="evidence" value="ECO:0007669"/>
    <property type="project" value="InterPro"/>
</dbReference>
<reference evidence="3" key="2">
    <citation type="journal article" date="2021" name="PeerJ">
        <title>Extensive microbial diversity within the chicken gut microbiome revealed by metagenomics and culture.</title>
        <authorList>
            <person name="Gilroy R."/>
            <person name="Ravi A."/>
            <person name="Getino M."/>
            <person name="Pursley I."/>
            <person name="Horton D.L."/>
            <person name="Alikhan N.F."/>
            <person name="Baker D."/>
            <person name="Gharbi K."/>
            <person name="Hall N."/>
            <person name="Watson M."/>
            <person name="Adriaenssens E.M."/>
            <person name="Foster-Nyarko E."/>
            <person name="Jarju S."/>
            <person name="Secka A."/>
            <person name="Antonio M."/>
            <person name="Oren A."/>
            <person name="Chaudhuri R.R."/>
            <person name="La Ragione R."/>
            <person name="Hildebrand F."/>
            <person name="Pallen M.J."/>
        </authorList>
    </citation>
    <scope>NUCLEOTIDE SEQUENCE</scope>
    <source>
        <strain evidence="3">CHK33-4379</strain>
    </source>
</reference>
<feature type="domain" description="RCK C-terminal" evidence="2">
    <location>
        <begin position="142"/>
        <end position="225"/>
    </location>
</feature>
<accession>A0A9D1GUK2</accession>
<dbReference type="PANTHER" id="PTHR43833">
    <property type="entry name" value="POTASSIUM CHANNEL PROTEIN 2-RELATED-RELATED"/>
    <property type="match status" value="1"/>
</dbReference>
<gene>
    <name evidence="3" type="ORF">IAC39_06570</name>
</gene>
<dbReference type="PROSITE" id="PS51202">
    <property type="entry name" value="RCK_C"/>
    <property type="match status" value="1"/>
</dbReference>
<dbReference type="EMBL" id="DVLL01000021">
    <property type="protein sequence ID" value="HIT59357.1"/>
    <property type="molecule type" value="Genomic_DNA"/>
</dbReference>
<evidence type="ECO:0000313" key="3">
    <source>
        <dbReference type="EMBL" id="HIT59357.1"/>
    </source>
</evidence>
<comment type="caution">
    <text evidence="3">The sequence shown here is derived from an EMBL/GenBank/DDBJ whole genome shotgun (WGS) entry which is preliminary data.</text>
</comment>
<dbReference type="PANTHER" id="PTHR43833:SF7">
    <property type="entry name" value="KTR SYSTEM POTASSIUM UPTAKE PROTEIN C"/>
    <property type="match status" value="1"/>
</dbReference>
<dbReference type="InterPro" id="IPR050721">
    <property type="entry name" value="Trk_Ktr_HKT_K-transport"/>
</dbReference>
<dbReference type="Gene3D" id="3.30.70.1450">
    <property type="entry name" value="Regulator of K+ conductance, C-terminal domain"/>
    <property type="match status" value="1"/>
</dbReference>
<evidence type="ECO:0000259" key="2">
    <source>
        <dbReference type="PROSITE" id="PS51202"/>
    </source>
</evidence>
<organism evidence="3 4">
    <name type="scientific">Candidatus Faeciplasma pullistercoris</name>
    <dbReference type="NCBI Taxonomy" id="2840800"/>
    <lineage>
        <taxon>Bacteria</taxon>
        <taxon>Bacillati</taxon>
        <taxon>Bacillota</taxon>
        <taxon>Clostridia</taxon>
        <taxon>Eubacteriales</taxon>
        <taxon>Oscillospiraceae</taxon>
        <taxon>Oscillospiraceae incertae sedis</taxon>
        <taxon>Candidatus Faeciplasma</taxon>
    </lineage>
</organism>
<dbReference type="GO" id="GO:0006813">
    <property type="term" value="P:potassium ion transport"/>
    <property type="evidence" value="ECO:0007669"/>
    <property type="project" value="InterPro"/>
</dbReference>
<dbReference type="Proteomes" id="UP000824136">
    <property type="component" value="Unassembled WGS sequence"/>
</dbReference>
<dbReference type="PROSITE" id="PS51201">
    <property type="entry name" value="RCK_N"/>
    <property type="match status" value="1"/>
</dbReference>
<dbReference type="SUPFAM" id="SSF51735">
    <property type="entry name" value="NAD(P)-binding Rossmann-fold domains"/>
    <property type="match status" value="1"/>
</dbReference>